<organism evidence="1 2">
    <name type="scientific">Candidatus Zambryskibacteria bacterium CG10_big_fil_rev_8_21_14_0_10_42_12</name>
    <dbReference type="NCBI Taxonomy" id="1975115"/>
    <lineage>
        <taxon>Bacteria</taxon>
        <taxon>Candidatus Zambryskiibacteriota</taxon>
    </lineage>
</organism>
<protein>
    <submittedName>
        <fullName evidence="1">Uncharacterized protein</fullName>
    </submittedName>
</protein>
<proteinExistence type="predicted"/>
<dbReference type="Proteomes" id="UP000231333">
    <property type="component" value="Unassembled WGS sequence"/>
</dbReference>
<sequence>MVKHLFKFFGAAFLAMFFGLGVQVLYAQNFSYRDPTCGPNSSGAGGTWPDCNVAAPLNQGSTPQIKTGDIDLLGGDFSANTISADLVIPQILDVQTDATILGRLGVGVVAPSALLDVRGGGNILIKPTDRSGITQFGGVPNLGGLRGIATVDVHGNLNVREVPVETATGYFYQRVFADNSVFNSAYNGTTPDFSWWKTDPKIGPEFENAASWDAIKLTNSRTNSTCDDGDILDEQCDSAASIVATASAPSVAYD</sequence>
<reference evidence="1 2" key="1">
    <citation type="submission" date="2017-09" db="EMBL/GenBank/DDBJ databases">
        <title>Depth-based differentiation of microbial function through sediment-hosted aquifers and enrichment of novel symbionts in the deep terrestrial subsurface.</title>
        <authorList>
            <person name="Probst A.J."/>
            <person name="Ladd B."/>
            <person name="Jarett J.K."/>
            <person name="Geller-Mcgrath D.E."/>
            <person name="Sieber C.M."/>
            <person name="Emerson J.B."/>
            <person name="Anantharaman K."/>
            <person name="Thomas B.C."/>
            <person name="Malmstrom R."/>
            <person name="Stieglmeier M."/>
            <person name="Klingl A."/>
            <person name="Woyke T."/>
            <person name="Ryan C.M."/>
            <person name="Banfield J.F."/>
        </authorList>
    </citation>
    <scope>NUCLEOTIDE SEQUENCE [LARGE SCALE GENOMIC DNA]</scope>
    <source>
        <strain evidence="1">CG10_big_fil_rev_8_21_14_0_10_42_12</strain>
    </source>
</reference>
<name>A0A2H0QTB3_9BACT</name>
<evidence type="ECO:0000313" key="2">
    <source>
        <dbReference type="Proteomes" id="UP000231333"/>
    </source>
</evidence>
<feature type="non-terminal residue" evidence="1">
    <location>
        <position position="254"/>
    </location>
</feature>
<dbReference type="EMBL" id="PCXL01000019">
    <property type="protein sequence ID" value="PIR37548.1"/>
    <property type="molecule type" value="Genomic_DNA"/>
</dbReference>
<accession>A0A2H0QTB3</accession>
<comment type="caution">
    <text evidence="1">The sequence shown here is derived from an EMBL/GenBank/DDBJ whole genome shotgun (WGS) entry which is preliminary data.</text>
</comment>
<evidence type="ECO:0000313" key="1">
    <source>
        <dbReference type="EMBL" id="PIR37548.1"/>
    </source>
</evidence>
<dbReference type="AlphaFoldDB" id="A0A2H0QTB3"/>
<gene>
    <name evidence="1" type="ORF">COV34_03080</name>
</gene>